<organism evidence="2 3">
    <name type="scientific">Gymnopilus junonius</name>
    <name type="common">Spectacular rustgill mushroom</name>
    <name type="synonym">Gymnopilus spectabilis subsp. junonius</name>
    <dbReference type="NCBI Taxonomy" id="109634"/>
    <lineage>
        <taxon>Eukaryota</taxon>
        <taxon>Fungi</taxon>
        <taxon>Dikarya</taxon>
        <taxon>Basidiomycota</taxon>
        <taxon>Agaricomycotina</taxon>
        <taxon>Agaricomycetes</taxon>
        <taxon>Agaricomycetidae</taxon>
        <taxon>Agaricales</taxon>
        <taxon>Agaricineae</taxon>
        <taxon>Hymenogastraceae</taxon>
        <taxon>Gymnopilus</taxon>
    </lineage>
</organism>
<proteinExistence type="predicted"/>
<reference evidence="2" key="1">
    <citation type="submission" date="2020-11" db="EMBL/GenBank/DDBJ databases">
        <authorList>
            <consortium name="DOE Joint Genome Institute"/>
            <person name="Ahrendt S."/>
            <person name="Riley R."/>
            <person name="Andreopoulos W."/>
            <person name="LaButti K."/>
            <person name="Pangilinan J."/>
            <person name="Ruiz-duenas F.J."/>
            <person name="Barrasa J.M."/>
            <person name="Sanchez-Garcia M."/>
            <person name="Camarero S."/>
            <person name="Miyauchi S."/>
            <person name="Serrano A."/>
            <person name="Linde D."/>
            <person name="Babiker R."/>
            <person name="Drula E."/>
            <person name="Ayuso-Fernandez I."/>
            <person name="Pacheco R."/>
            <person name="Padilla G."/>
            <person name="Ferreira P."/>
            <person name="Barriuso J."/>
            <person name="Kellner H."/>
            <person name="Castanera R."/>
            <person name="Alfaro M."/>
            <person name="Ramirez L."/>
            <person name="Pisabarro A.G."/>
            <person name="Kuo A."/>
            <person name="Tritt A."/>
            <person name="Lipzen A."/>
            <person name="He G."/>
            <person name="Yan M."/>
            <person name="Ng V."/>
            <person name="Cullen D."/>
            <person name="Martin F."/>
            <person name="Rosso M.-N."/>
            <person name="Henrissat B."/>
            <person name="Hibbett D."/>
            <person name="Martinez A.T."/>
            <person name="Grigoriev I.V."/>
        </authorList>
    </citation>
    <scope>NUCLEOTIDE SEQUENCE</scope>
    <source>
        <strain evidence="2">AH 44721</strain>
    </source>
</reference>
<protein>
    <recommendedName>
        <fullName evidence="4">Pentatricopeptide repeat protein</fullName>
    </recommendedName>
</protein>
<dbReference type="OrthoDB" id="1908178at2759"/>
<name>A0A9P5TU05_GYMJU</name>
<feature type="chain" id="PRO_5040498006" description="Pentatricopeptide repeat protein" evidence="1">
    <location>
        <begin position="17"/>
        <end position="637"/>
    </location>
</feature>
<keyword evidence="1" id="KW-0732">Signal</keyword>
<keyword evidence="3" id="KW-1185">Reference proteome</keyword>
<sequence>MTACVLMLRASTLGLSLPLPNIFAVRSCRRLHGARKGWTLPLPCGTAGSGNSSFLAATNSSTVTHLSPAIPLDVCHQRKEQVELDAPERFHIMDLQQHLRIVAEDLGEGIQGVALGALSVSSVDAKEEKIAGLSTAKGMKSTNAQQPLEEEILAALEEDPDQLSSSGQERKKIGDLSQARFVADRPAYAAGKPWSSDAVRPVEIPREALHLLRNIENGIEAEHKKYALAWRQQGRRLPSLIRRHMDVLGTTTSVDDAWDSYVFLIDTIASHPLIYSRLKCIPYPHLHRFSRLLAHNRPRTYLQYLRLLSVMTYTVHCGGVLKREQWNALIVLAASGRRKTTSEDVERAMSVFRGMKTGRLPGSSSFKMPDEYEEQLDQDQSPLDPDVYTLTTLLTIAARAMDVKDLSGVRRTLQKMRHQGLELGLDGLNACIWAYGYNNRLDIVLLIYRVLRHNKVQETYLGPDDIHDAVLSLKEESIVVEAGIIPNHITYTAVIQTLAYFGQTGAPLYASETGDMIPAPYMPSLPVYRAIFLGFARNGIPARLNRDPETPNWTLDNLNEIFDRFLALPDDTLLTHSLLDVIMSAFARTSGNDLGTMRKTWKTLDSRFGIVLRKAHSESRLAILERKLFPNHLSRPD</sequence>
<dbReference type="EMBL" id="JADNYJ010000001">
    <property type="protein sequence ID" value="KAF8913725.1"/>
    <property type="molecule type" value="Genomic_DNA"/>
</dbReference>
<dbReference type="Gene3D" id="1.25.40.10">
    <property type="entry name" value="Tetratricopeptide repeat domain"/>
    <property type="match status" value="1"/>
</dbReference>
<gene>
    <name evidence="2" type="ORF">CPB84DRAFT_1840529</name>
</gene>
<comment type="caution">
    <text evidence="2">The sequence shown here is derived from an EMBL/GenBank/DDBJ whole genome shotgun (WGS) entry which is preliminary data.</text>
</comment>
<accession>A0A9P5TU05</accession>
<dbReference type="InterPro" id="IPR011990">
    <property type="entry name" value="TPR-like_helical_dom_sf"/>
</dbReference>
<dbReference type="Proteomes" id="UP000724874">
    <property type="component" value="Unassembled WGS sequence"/>
</dbReference>
<evidence type="ECO:0000313" key="2">
    <source>
        <dbReference type="EMBL" id="KAF8913725.1"/>
    </source>
</evidence>
<evidence type="ECO:0000256" key="1">
    <source>
        <dbReference type="SAM" id="SignalP"/>
    </source>
</evidence>
<dbReference type="AlphaFoldDB" id="A0A9P5TU05"/>
<feature type="signal peptide" evidence="1">
    <location>
        <begin position="1"/>
        <end position="16"/>
    </location>
</feature>
<evidence type="ECO:0008006" key="4">
    <source>
        <dbReference type="Google" id="ProtNLM"/>
    </source>
</evidence>
<evidence type="ECO:0000313" key="3">
    <source>
        <dbReference type="Proteomes" id="UP000724874"/>
    </source>
</evidence>